<evidence type="ECO:0000256" key="1">
    <source>
        <dbReference type="SAM" id="Phobius"/>
    </source>
</evidence>
<keyword evidence="1" id="KW-0472">Membrane</keyword>
<keyword evidence="1" id="KW-0812">Transmembrane</keyword>
<dbReference type="RefSeq" id="WP_257949587.1">
    <property type="nucleotide sequence ID" value="NZ_FXZI01000073.1"/>
</dbReference>
<name>A0A2H1L0D3_BREAU</name>
<sequence>MTTLRFGVLFPGLLAFLGAVWILIWARQVGLPGRRRRLDPPKAD</sequence>
<organism evidence="2 3">
    <name type="scientific">Brevibacterium aurantiacum</name>
    <dbReference type="NCBI Taxonomy" id="273384"/>
    <lineage>
        <taxon>Bacteria</taxon>
        <taxon>Bacillati</taxon>
        <taxon>Actinomycetota</taxon>
        <taxon>Actinomycetes</taxon>
        <taxon>Micrococcales</taxon>
        <taxon>Brevibacteriaceae</taxon>
        <taxon>Brevibacterium</taxon>
    </lineage>
</organism>
<evidence type="ECO:0000313" key="2">
    <source>
        <dbReference type="EMBL" id="SMY05473.1"/>
    </source>
</evidence>
<dbReference type="AlphaFoldDB" id="A0A2H1L0D3"/>
<dbReference type="EMBL" id="FXZI01000073">
    <property type="protein sequence ID" value="SMY05473.1"/>
    <property type="molecule type" value="Genomic_DNA"/>
</dbReference>
<keyword evidence="1" id="KW-1133">Transmembrane helix</keyword>
<proteinExistence type="predicted"/>
<accession>A0A2H1L0D3</accession>
<protein>
    <submittedName>
        <fullName evidence="2">Uncharacterized protein</fullName>
    </submittedName>
</protein>
<reference evidence="2 3" key="1">
    <citation type="submission" date="2017-03" db="EMBL/GenBank/DDBJ databases">
        <authorList>
            <person name="Afonso C.L."/>
            <person name="Miller P.J."/>
            <person name="Scott M.A."/>
            <person name="Spackman E."/>
            <person name="Goraichik I."/>
            <person name="Dimitrov K.M."/>
            <person name="Suarez D.L."/>
            <person name="Swayne D.E."/>
        </authorList>
    </citation>
    <scope>NUCLEOTIDE SEQUENCE [LARGE SCALE GENOMIC DNA]</scope>
    <source>
        <strain evidence="3">8(6)</strain>
    </source>
</reference>
<evidence type="ECO:0000313" key="3">
    <source>
        <dbReference type="Proteomes" id="UP000234300"/>
    </source>
</evidence>
<dbReference type="Proteomes" id="UP000234300">
    <property type="component" value="Unassembled WGS sequence"/>
</dbReference>
<gene>
    <name evidence="2" type="ORF">BAURA86_04103</name>
</gene>
<feature type="transmembrane region" description="Helical" evidence="1">
    <location>
        <begin position="6"/>
        <end position="26"/>
    </location>
</feature>